<evidence type="ECO:0000313" key="1">
    <source>
        <dbReference type="EMBL" id="KRZ48026.1"/>
    </source>
</evidence>
<dbReference type="EMBL" id="JYDW01000487">
    <property type="protein sequence ID" value="KRZ48026.1"/>
    <property type="molecule type" value="Genomic_DNA"/>
</dbReference>
<protein>
    <submittedName>
        <fullName evidence="1">Uncharacterized protein</fullName>
    </submittedName>
</protein>
<name>A0A0V1KL92_9BILA</name>
<organism evidence="1 2">
    <name type="scientific">Trichinella nativa</name>
    <dbReference type="NCBI Taxonomy" id="6335"/>
    <lineage>
        <taxon>Eukaryota</taxon>
        <taxon>Metazoa</taxon>
        <taxon>Ecdysozoa</taxon>
        <taxon>Nematoda</taxon>
        <taxon>Enoplea</taxon>
        <taxon>Dorylaimia</taxon>
        <taxon>Trichinellida</taxon>
        <taxon>Trichinellidae</taxon>
        <taxon>Trichinella</taxon>
    </lineage>
</organism>
<dbReference type="OrthoDB" id="10517501at2759"/>
<dbReference type="Proteomes" id="UP000054721">
    <property type="component" value="Unassembled WGS sequence"/>
</dbReference>
<comment type="caution">
    <text evidence="1">The sequence shown here is derived from an EMBL/GenBank/DDBJ whole genome shotgun (WGS) entry which is preliminary data.</text>
</comment>
<keyword evidence="2" id="KW-1185">Reference proteome</keyword>
<reference evidence="1 2" key="1">
    <citation type="submission" date="2015-05" db="EMBL/GenBank/DDBJ databases">
        <title>Evolution of Trichinella species and genotypes.</title>
        <authorList>
            <person name="Korhonen P.K."/>
            <person name="Edoardo P."/>
            <person name="Giuseppe L.R."/>
            <person name="Gasser R.B."/>
        </authorList>
    </citation>
    <scope>NUCLEOTIDE SEQUENCE [LARGE SCALE GENOMIC DNA]</scope>
    <source>
        <strain evidence="1">ISS10</strain>
    </source>
</reference>
<evidence type="ECO:0000313" key="2">
    <source>
        <dbReference type="Proteomes" id="UP000054721"/>
    </source>
</evidence>
<dbReference type="AlphaFoldDB" id="A0A0V1KL92"/>
<sequence length="255" mass="29115">MKVHVIVKDVHEQPEWPSTSYPAACVHSNYLFRNANSVFGFVVMIDDFSYRKIWHEMKQYGRDICQKQLWGTKCTPLDLRRLKGGLTFSNSFKRKQCILIARCSTIRCDLARGWRPEVAGRTRTIPAPRRPDRYLSARSAGDSEHSHGERAAHWWFAWFDRGAADPGSIYVARNRAASIVIEAVAEALAVLVVSAEVLEVLVVLEEALAAVLANEKVLAVQEKRCWQYWEETCQKCLDEPSRSAYGRTIEQKTRT</sequence>
<gene>
    <name evidence="1" type="ORF">T02_15051</name>
</gene>
<accession>A0A0V1KL92</accession>
<proteinExistence type="predicted"/>